<proteinExistence type="predicted"/>
<dbReference type="Proteomes" id="UP000326396">
    <property type="component" value="Linkage Group LG8"/>
</dbReference>
<gene>
    <name evidence="2" type="ORF">E3N88_37583</name>
</gene>
<dbReference type="AlphaFoldDB" id="A0A5N6LRI0"/>
<dbReference type="Gene3D" id="3.30.530.20">
    <property type="match status" value="1"/>
</dbReference>
<dbReference type="SMART" id="SM01037">
    <property type="entry name" value="Bet_v_1"/>
    <property type="match status" value="1"/>
</dbReference>
<dbReference type="InterPro" id="IPR051761">
    <property type="entry name" value="MLP-like_ligand-binding"/>
</dbReference>
<dbReference type="InterPro" id="IPR023393">
    <property type="entry name" value="START-like_dom_sf"/>
</dbReference>
<dbReference type="OrthoDB" id="1858121at2759"/>
<dbReference type="EMBL" id="SZYD01000018">
    <property type="protein sequence ID" value="KAD2804206.1"/>
    <property type="molecule type" value="Genomic_DNA"/>
</dbReference>
<sequence length="151" mass="16997">MSLSGTLVKKITVLSDGDVFHDIFRNRPHQISEMSPDKIKSVNLHNGDWGTLGSVMVSDFYHDGKAKVIKEEVVAIDEEKKLVSTKVIGGDILDTFKSFLITIQVETKGDENSVTWTFTYEKLNEKVEDPNSLMDLVVNITKDMEKHQLAN</sequence>
<comment type="caution">
    <text evidence="2">The sequence shown here is derived from an EMBL/GenBank/DDBJ whole genome shotgun (WGS) entry which is preliminary data.</text>
</comment>
<dbReference type="PANTHER" id="PTHR31907">
    <property type="entry name" value="MLP-LIKE PROTEIN 423"/>
    <property type="match status" value="1"/>
</dbReference>
<keyword evidence="3" id="KW-1185">Reference proteome</keyword>
<accession>A0A5N6LRI0</accession>
<evidence type="ECO:0000313" key="2">
    <source>
        <dbReference type="EMBL" id="KAD2804206.1"/>
    </source>
</evidence>
<organism evidence="2 3">
    <name type="scientific">Mikania micrantha</name>
    <name type="common">bitter vine</name>
    <dbReference type="NCBI Taxonomy" id="192012"/>
    <lineage>
        <taxon>Eukaryota</taxon>
        <taxon>Viridiplantae</taxon>
        <taxon>Streptophyta</taxon>
        <taxon>Embryophyta</taxon>
        <taxon>Tracheophyta</taxon>
        <taxon>Spermatophyta</taxon>
        <taxon>Magnoliopsida</taxon>
        <taxon>eudicotyledons</taxon>
        <taxon>Gunneridae</taxon>
        <taxon>Pentapetalae</taxon>
        <taxon>asterids</taxon>
        <taxon>campanulids</taxon>
        <taxon>Asterales</taxon>
        <taxon>Asteraceae</taxon>
        <taxon>Asteroideae</taxon>
        <taxon>Heliantheae alliance</taxon>
        <taxon>Eupatorieae</taxon>
        <taxon>Mikania</taxon>
    </lineage>
</organism>
<reference evidence="2 3" key="1">
    <citation type="submission" date="2019-05" db="EMBL/GenBank/DDBJ databases">
        <title>Mikania micrantha, genome provides insights into the molecular mechanism of rapid growth.</title>
        <authorList>
            <person name="Liu B."/>
        </authorList>
    </citation>
    <scope>NUCLEOTIDE SEQUENCE [LARGE SCALE GENOMIC DNA]</scope>
    <source>
        <strain evidence="2">NLD-2019</strain>
        <tissue evidence="2">Leaf</tissue>
    </source>
</reference>
<evidence type="ECO:0000313" key="3">
    <source>
        <dbReference type="Proteomes" id="UP000326396"/>
    </source>
</evidence>
<dbReference type="GO" id="GO:0006952">
    <property type="term" value="P:defense response"/>
    <property type="evidence" value="ECO:0007669"/>
    <property type="project" value="InterPro"/>
</dbReference>
<name>A0A5N6LRI0_9ASTR</name>
<dbReference type="Pfam" id="PF00407">
    <property type="entry name" value="Bet_v_1"/>
    <property type="match status" value="1"/>
</dbReference>
<dbReference type="InterPro" id="IPR000916">
    <property type="entry name" value="Bet_v_I/MLP"/>
</dbReference>
<dbReference type="SUPFAM" id="SSF55961">
    <property type="entry name" value="Bet v1-like"/>
    <property type="match status" value="1"/>
</dbReference>
<feature type="domain" description="Bet v I/Major latex protein" evidence="1">
    <location>
        <begin position="2"/>
        <end position="151"/>
    </location>
</feature>
<dbReference type="CDD" id="cd07816">
    <property type="entry name" value="Bet_v1-like"/>
    <property type="match status" value="1"/>
</dbReference>
<protein>
    <recommendedName>
        <fullName evidence="1">Bet v I/Major latex protein domain-containing protein</fullName>
    </recommendedName>
</protein>
<evidence type="ECO:0000259" key="1">
    <source>
        <dbReference type="SMART" id="SM01037"/>
    </source>
</evidence>